<name>A0A4Y7PPT7_9AGAM</name>
<dbReference type="Proteomes" id="UP000294933">
    <property type="component" value="Unassembled WGS sequence"/>
</dbReference>
<evidence type="ECO:0000313" key="1">
    <source>
        <dbReference type="EMBL" id="TDL17384.1"/>
    </source>
</evidence>
<accession>A0A4Y7PPT7</accession>
<reference evidence="1 2" key="1">
    <citation type="submission" date="2018-06" db="EMBL/GenBank/DDBJ databases">
        <title>A transcriptomic atlas of mushroom development highlights an independent origin of complex multicellularity.</title>
        <authorList>
            <consortium name="DOE Joint Genome Institute"/>
            <person name="Krizsan K."/>
            <person name="Almasi E."/>
            <person name="Merenyi Z."/>
            <person name="Sahu N."/>
            <person name="Viragh M."/>
            <person name="Koszo T."/>
            <person name="Mondo S."/>
            <person name="Kiss B."/>
            <person name="Balint B."/>
            <person name="Kues U."/>
            <person name="Barry K."/>
            <person name="Hegedus J.C."/>
            <person name="Henrissat B."/>
            <person name="Johnson J."/>
            <person name="Lipzen A."/>
            <person name="Ohm R."/>
            <person name="Nagy I."/>
            <person name="Pangilinan J."/>
            <person name="Yan J."/>
            <person name="Xiong Y."/>
            <person name="Grigoriev I.V."/>
            <person name="Hibbett D.S."/>
            <person name="Nagy L.G."/>
        </authorList>
    </citation>
    <scope>NUCLEOTIDE SEQUENCE [LARGE SCALE GENOMIC DNA]</scope>
    <source>
        <strain evidence="1 2">SZMC22713</strain>
    </source>
</reference>
<dbReference type="VEuPathDB" id="FungiDB:BD410DRAFT_831522"/>
<evidence type="ECO:0000313" key="2">
    <source>
        <dbReference type="Proteomes" id="UP000294933"/>
    </source>
</evidence>
<proteinExistence type="predicted"/>
<gene>
    <name evidence="1" type="ORF">BD410DRAFT_831522</name>
</gene>
<keyword evidence="2" id="KW-1185">Reference proteome</keyword>
<sequence>MSHRTPQNPPPRPAQPGDVIRMYAPIDDRPYKVFTQLSSVTGPSESNMKLHQYVVFQVDRAANTLDAFARSSFSDRSIGAEYATLSSNYENRQKFLNEKATIYENAKTEYNNTCNPPKDSQLDQMRRARYNQWSGECRRARMARDTAQTVYDKARRDFVAVEAAYNRCQELVKDCIPAGSLAPEDARAQIYTQEQVVRIYREEPNPRGYWNIAFVVTVNLKLNTHRTIDRCTGDEMAPIVDYGNAI</sequence>
<dbReference type="AlphaFoldDB" id="A0A4Y7PPT7"/>
<protein>
    <submittedName>
        <fullName evidence="1">Uncharacterized protein</fullName>
    </submittedName>
</protein>
<organism evidence="1 2">
    <name type="scientific">Rickenella mellea</name>
    <dbReference type="NCBI Taxonomy" id="50990"/>
    <lineage>
        <taxon>Eukaryota</taxon>
        <taxon>Fungi</taxon>
        <taxon>Dikarya</taxon>
        <taxon>Basidiomycota</taxon>
        <taxon>Agaricomycotina</taxon>
        <taxon>Agaricomycetes</taxon>
        <taxon>Hymenochaetales</taxon>
        <taxon>Rickenellaceae</taxon>
        <taxon>Rickenella</taxon>
    </lineage>
</organism>
<dbReference type="EMBL" id="ML170222">
    <property type="protein sequence ID" value="TDL17384.1"/>
    <property type="molecule type" value="Genomic_DNA"/>
</dbReference>